<reference evidence="1 2" key="1">
    <citation type="submission" date="2018-09" db="EMBL/GenBank/DDBJ databases">
        <title>Cohnella cavernae sp. nov., isolated from a karst cave.</title>
        <authorList>
            <person name="Zhu H."/>
        </authorList>
    </citation>
    <scope>NUCLEOTIDE SEQUENCE [LARGE SCALE GENOMIC DNA]</scope>
    <source>
        <strain evidence="1 2">K2E09-144</strain>
    </source>
</reference>
<dbReference type="RefSeq" id="WP_119149700.1">
    <property type="nucleotide sequence ID" value="NZ_QXJM01000037.1"/>
</dbReference>
<gene>
    <name evidence="1" type="ORF">D3H35_12645</name>
</gene>
<dbReference type="OrthoDB" id="580835at2"/>
<comment type="caution">
    <text evidence="1">The sequence shown here is derived from an EMBL/GenBank/DDBJ whole genome shotgun (WGS) entry which is preliminary data.</text>
</comment>
<dbReference type="AlphaFoldDB" id="A0A398CML5"/>
<sequence length="199" mass="21477">MKSNFRIDGIVFIRRRHLVSGPEGAVRFLLRTGRACSERDPSGQAVLTLWLFGQNQSSRLQFGVQWTAEQSTLQALAAEIVRRYPERKLTAASIRLMPAQVDIDSVTLAIGDGSGTFADLQSVRSSGYPPFSALFNTALTSEQSGQATAALNGSPDRLTVTYRGQVQRSGQGAAQLAATADLSRWLPAGTSANYIRSIS</sequence>
<dbReference type="Proteomes" id="UP000266340">
    <property type="component" value="Unassembled WGS sequence"/>
</dbReference>
<evidence type="ECO:0000313" key="2">
    <source>
        <dbReference type="Proteomes" id="UP000266340"/>
    </source>
</evidence>
<dbReference type="EMBL" id="QXJM01000037">
    <property type="protein sequence ID" value="RIE03490.1"/>
    <property type="molecule type" value="Genomic_DNA"/>
</dbReference>
<organism evidence="1 2">
    <name type="scientific">Cohnella faecalis</name>
    <dbReference type="NCBI Taxonomy" id="2315694"/>
    <lineage>
        <taxon>Bacteria</taxon>
        <taxon>Bacillati</taxon>
        <taxon>Bacillota</taxon>
        <taxon>Bacilli</taxon>
        <taxon>Bacillales</taxon>
        <taxon>Paenibacillaceae</taxon>
        <taxon>Cohnella</taxon>
    </lineage>
</organism>
<evidence type="ECO:0000313" key="1">
    <source>
        <dbReference type="EMBL" id="RIE03490.1"/>
    </source>
</evidence>
<name>A0A398CML5_9BACL</name>
<accession>A0A398CML5</accession>
<proteinExistence type="predicted"/>
<protein>
    <submittedName>
        <fullName evidence="1">Uncharacterized protein</fullName>
    </submittedName>
</protein>
<keyword evidence="2" id="KW-1185">Reference proteome</keyword>